<feature type="region of interest" description="Disordered" evidence="3">
    <location>
        <begin position="1"/>
        <end position="31"/>
    </location>
</feature>
<keyword evidence="7" id="KW-1185">Reference proteome</keyword>
<comment type="caution">
    <text evidence="2">Lacks conserved residue(s) required for the propagation of feature annotation.</text>
</comment>
<dbReference type="EMBL" id="CADCXU010019442">
    <property type="protein sequence ID" value="CAB0007757.1"/>
    <property type="molecule type" value="Genomic_DNA"/>
</dbReference>
<keyword evidence="1" id="KW-1015">Disulfide bond</keyword>
<evidence type="ECO:0000256" key="1">
    <source>
        <dbReference type="ARBA" id="ARBA00023157"/>
    </source>
</evidence>
<gene>
    <name evidence="6" type="ORF">NTEN_LOCUS13015</name>
    <name evidence="5" type="ORF">NTEN_LOCUS6295</name>
</gene>
<accession>A0A6H5GBL4</accession>
<dbReference type="Pfam" id="PF00431">
    <property type="entry name" value="CUB"/>
    <property type="match status" value="1"/>
</dbReference>
<protein>
    <recommendedName>
        <fullName evidence="4">CUB domain-containing protein</fullName>
    </recommendedName>
</protein>
<evidence type="ECO:0000256" key="3">
    <source>
        <dbReference type="SAM" id="MobiDB-lite"/>
    </source>
</evidence>
<evidence type="ECO:0000313" key="5">
    <source>
        <dbReference type="EMBL" id="CAB0000317.1"/>
    </source>
</evidence>
<dbReference type="AlphaFoldDB" id="A0A6H5GBL4"/>
<reference evidence="5 7" key="1">
    <citation type="submission" date="2020-02" db="EMBL/GenBank/DDBJ databases">
        <authorList>
            <person name="Ferguson B K."/>
        </authorList>
    </citation>
    <scope>NUCLEOTIDE SEQUENCE [LARGE SCALE GENOMIC DNA]</scope>
</reference>
<feature type="compositionally biased region" description="Polar residues" evidence="3">
    <location>
        <begin position="14"/>
        <end position="31"/>
    </location>
</feature>
<dbReference type="Proteomes" id="UP000479000">
    <property type="component" value="Unassembled WGS sequence"/>
</dbReference>
<feature type="non-terminal residue" evidence="5">
    <location>
        <position position="68"/>
    </location>
</feature>
<evidence type="ECO:0000313" key="6">
    <source>
        <dbReference type="EMBL" id="CAB0007757.1"/>
    </source>
</evidence>
<evidence type="ECO:0000256" key="2">
    <source>
        <dbReference type="PROSITE-ProRule" id="PRU00059"/>
    </source>
</evidence>
<dbReference type="InterPro" id="IPR000859">
    <property type="entry name" value="CUB_dom"/>
</dbReference>
<dbReference type="InterPro" id="IPR035914">
    <property type="entry name" value="Sperma_CUB_dom_sf"/>
</dbReference>
<feature type="domain" description="CUB" evidence="4">
    <location>
        <begin position="12"/>
        <end position="68"/>
    </location>
</feature>
<dbReference type="PROSITE" id="PS01180">
    <property type="entry name" value="CUB"/>
    <property type="match status" value="1"/>
</dbReference>
<dbReference type="SUPFAM" id="SSF49854">
    <property type="entry name" value="Spermadhesin, CUB domain"/>
    <property type="match status" value="1"/>
</dbReference>
<dbReference type="OrthoDB" id="418245at2759"/>
<dbReference type="EMBL" id="CADCXU010009391">
    <property type="protein sequence ID" value="CAB0000317.1"/>
    <property type="molecule type" value="Genomic_DNA"/>
</dbReference>
<name>A0A6H5GBL4_9HEMI</name>
<proteinExistence type="predicted"/>
<dbReference type="Gene3D" id="2.60.120.290">
    <property type="entry name" value="Spermadhesin, CUB domain"/>
    <property type="match status" value="1"/>
</dbReference>
<evidence type="ECO:0000313" key="7">
    <source>
        <dbReference type="Proteomes" id="UP000479000"/>
    </source>
</evidence>
<sequence>MRPETQAARWECNRTISLTQEDPRTTVTSPQFPRPYPDDLICLVTVIAPPAFTIFLEFEELVLEEEPS</sequence>
<evidence type="ECO:0000259" key="4">
    <source>
        <dbReference type="PROSITE" id="PS01180"/>
    </source>
</evidence>
<organism evidence="5 7">
    <name type="scientific">Nesidiocoris tenuis</name>
    <dbReference type="NCBI Taxonomy" id="355587"/>
    <lineage>
        <taxon>Eukaryota</taxon>
        <taxon>Metazoa</taxon>
        <taxon>Ecdysozoa</taxon>
        <taxon>Arthropoda</taxon>
        <taxon>Hexapoda</taxon>
        <taxon>Insecta</taxon>
        <taxon>Pterygota</taxon>
        <taxon>Neoptera</taxon>
        <taxon>Paraneoptera</taxon>
        <taxon>Hemiptera</taxon>
        <taxon>Heteroptera</taxon>
        <taxon>Panheteroptera</taxon>
        <taxon>Cimicomorpha</taxon>
        <taxon>Miridae</taxon>
        <taxon>Dicyphina</taxon>
        <taxon>Nesidiocoris</taxon>
    </lineage>
</organism>